<proteinExistence type="predicted"/>
<dbReference type="NCBIfam" id="TIGR00684">
    <property type="entry name" value="narJ"/>
    <property type="match status" value="1"/>
</dbReference>
<dbReference type="PANTHER" id="PTHR43680">
    <property type="entry name" value="NITRATE REDUCTASE MOLYBDENUM COFACTOR ASSEMBLY CHAPERONE"/>
    <property type="match status" value="1"/>
</dbReference>
<dbReference type="Gene3D" id="1.10.3480.10">
    <property type="entry name" value="TorD-like"/>
    <property type="match status" value="1"/>
</dbReference>
<evidence type="ECO:0000313" key="3">
    <source>
        <dbReference type="Proteomes" id="UP000269019"/>
    </source>
</evidence>
<dbReference type="InterPro" id="IPR003765">
    <property type="entry name" value="NO3_reductase_chaperone_NarJ"/>
</dbReference>
<dbReference type="Proteomes" id="UP000269019">
    <property type="component" value="Chromosome"/>
</dbReference>
<dbReference type="EMBL" id="CP033896">
    <property type="protein sequence ID" value="AZA13426.1"/>
    <property type="molecule type" value="Genomic_DNA"/>
</dbReference>
<gene>
    <name evidence="2" type="primary">narX2</name>
    <name evidence="2" type="ORF">CCHOA_05105</name>
</gene>
<organism evidence="2 3">
    <name type="scientific">Corynebacterium choanae</name>
    <dbReference type="NCBI Taxonomy" id="1862358"/>
    <lineage>
        <taxon>Bacteria</taxon>
        <taxon>Bacillati</taxon>
        <taxon>Actinomycetota</taxon>
        <taxon>Actinomycetes</taxon>
        <taxon>Mycobacteriales</taxon>
        <taxon>Corynebacteriaceae</taxon>
        <taxon>Corynebacterium</taxon>
    </lineage>
</organism>
<dbReference type="GO" id="GO:0016530">
    <property type="term" value="F:metallochaperone activity"/>
    <property type="evidence" value="ECO:0007669"/>
    <property type="project" value="TreeGrafter"/>
</dbReference>
<dbReference type="Pfam" id="PF02613">
    <property type="entry name" value="Nitrate_red_del"/>
    <property type="match status" value="1"/>
</dbReference>
<keyword evidence="1" id="KW-0534">Nitrate assimilation</keyword>
<keyword evidence="2" id="KW-0560">Oxidoreductase</keyword>
<dbReference type="GO" id="GO:0051131">
    <property type="term" value="P:chaperone-mediated protein complex assembly"/>
    <property type="evidence" value="ECO:0007669"/>
    <property type="project" value="InterPro"/>
</dbReference>
<dbReference type="KEGG" id="ccho:CCHOA_05105"/>
<dbReference type="PANTHER" id="PTHR43680:SF2">
    <property type="entry name" value="NITRATE REDUCTASE MOLYBDENUM COFACTOR ASSEMBLY CHAPERONE NARJ"/>
    <property type="match status" value="1"/>
</dbReference>
<evidence type="ECO:0000313" key="2">
    <source>
        <dbReference type="EMBL" id="AZA13426.1"/>
    </source>
</evidence>
<dbReference type="InterPro" id="IPR020945">
    <property type="entry name" value="DMSO/NO3_reduct_chaperone"/>
</dbReference>
<protein>
    <submittedName>
        <fullName evidence="2">Nitrate reductase-like protein NarX</fullName>
        <ecNumber evidence="2">1.7.99.4</ecNumber>
    </submittedName>
</protein>
<name>A0A3G6J650_9CORY</name>
<evidence type="ECO:0000256" key="1">
    <source>
        <dbReference type="ARBA" id="ARBA00023063"/>
    </source>
</evidence>
<sequence>MATTHIGQVPPPTEAVAVTDDARRTTMMAAALLLDYPTESLFAALPLIAEQVATLPPAIGGRLDRAISTLAMMQLRPAEEHYVTTFDQRRRCSLFLSYYAVGDTRQRGAALLAFQESIATLGFVQQREELADHLCVLLEVAAQAEGENHRIACDMIAAHRDGLEVLRVALEQLGSFFADVVAAVCAVLPAIDPQTRDNFVHLIRQGPPAELVGIGSPLPFPTYSDA</sequence>
<keyword evidence="3" id="KW-1185">Reference proteome</keyword>
<dbReference type="GO" id="GO:0042128">
    <property type="term" value="P:nitrate assimilation"/>
    <property type="evidence" value="ECO:0007669"/>
    <property type="project" value="UniProtKB-KW"/>
</dbReference>
<dbReference type="GO" id="GO:0051082">
    <property type="term" value="F:unfolded protein binding"/>
    <property type="evidence" value="ECO:0007669"/>
    <property type="project" value="InterPro"/>
</dbReference>
<dbReference type="AlphaFoldDB" id="A0A3G6J650"/>
<dbReference type="InterPro" id="IPR036411">
    <property type="entry name" value="TorD-like_sf"/>
</dbReference>
<reference evidence="2 3" key="1">
    <citation type="submission" date="2018-11" db="EMBL/GenBank/DDBJ databases">
        <authorList>
            <person name="Kleinhagauer T."/>
            <person name="Glaeser S.P."/>
            <person name="Spergser J."/>
            <person name="Ruckert C."/>
            <person name="Kaempfer P."/>
            <person name="Busse H.-J."/>
        </authorList>
    </citation>
    <scope>NUCLEOTIDE SEQUENCE [LARGE SCALE GENOMIC DNA]</scope>
    <source>
        <strain evidence="2 3">200CH</strain>
    </source>
</reference>
<dbReference type="RefSeq" id="WP_206425827.1">
    <property type="nucleotide sequence ID" value="NZ_CP033896.1"/>
</dbReference>
<dbReference type="EC" id="1.7.99.4" evidence="2"/>
<dbReference type="GO" id="GO:0016491">
    <property type="term" value="F:oxidoreductase activity"/>
    <property type="evidence" value="ECO:0007669"/>
    <property type="project" value="UniProtKB-KW"/>
</dbReference>
<accession>A0A3G6J650</accession>
<dbReference type="SUPFAM" id="SSF89155">
    <property type="entry name" value="TorD-like"/>
    <property type="match status" value="1"/>
</dbReference>